<dbReference type="OrthoDB" id="6118599at2759"/>
<reference evidence="2" key="2">
    <citation type="submission" date="2020-11" db="EMBL/GenBank/DDBJ databases">
        <authorList>
            <person name="McCartney M.A."/>
            <person name="Auch B."/>
            <person name="Kono T."/>
            <person name="Mallez S."/>
            <person name="Becker A."/>
            <person name="Gohl D.M."/>
            <person name="Silverstein K.A.T."/>
            <person name="Koren S."/>
            <person name="Bechman K.B."/>
            <person name="Herman A."/>
            <person name="Abrahante J.E."/>
            <person name="Garbe J."/>
        </authorList>
    </citation>
    <scope>NUCLEOTIDE SEQUENCE</scope>
    <source>
        <strain evidence="2">Duluth1</strain>
        <tissue evidence="2">Whole animal</tissue>
    </source>
</reference>
<organism evidence="2 3">
    <name type="scientific">Dreissena polymorpha</name>
    <name type="common">Zebra mussel</name>
    <name type="synonym">Mytilus polymorpha</name>
    <dbReference type="NCBI Taxonomy" id="45954"/>
    <lineage>
        <taxon>Eukaryota</taxon>
        <taxon>Metazoa</taxon>
        <taxon>Spiralia</taxon>
        <taxon>Lophotrochozoa</taxon>
        <taxon>Mollusca</taxon>
        <taxon>Bivalvia</taxon>
        <taxon>Autobranchia</taxon>
        <taxon>Heteroconchia</taxon>
        <taxon>Euheterodonta</taxon>
        <taxon>Imparidentia</taxon>
        <taxon>Neoheterodontei</taxon>
        <taxon>Myida</taxon>
        <taxon>Dreissenoidea</taxon>
        <taxon>Dreissenidae</taxon>
        <taxon>Dreissena</taxon>
    </lineage>
</organism>
<accession>A0A9D4L368</accession>
<protein>
    <submittedName>
        <fullName evidence="2">Uncharacterized protein</fullName>
    </submittedName>
</protein>
<dbReference type="Proteomes" id="UP000828390">
    <property type="component" value="Unassembled WGS sequence"/>
</dbReference>
<reference evidence="2" key="1">
    <citation type="journal article" date="2019" name="bioRxiv">
        <title>The Genome of the Zebra Mussel, Dreissena polymorpha: A Resource for Invasive Species Research.</title>
        <authorList>
            <person name="McCartney M.A."/>
            <person name="Auch B."/>
            <person name="Kono T."/>
            <person name="Mallez S."/>
            <person name="Zhang Y."/>
            <person name="Obille A."/>
            <person name="Becker A."/>
            <person name="Abrahante J.E."/>
            <person name="Garbe J."/>
            <person name="Badalamenti J.P."/>
            <person name="Herman A."/>
            <person name="Mangelson H."/>
            <person name="Liachko I."/>
            <person name="Sullivan S."/>
            <person name="Sone E.D."/>
            <person name="Koren S."/>
            <person name="Silverstein K.A.T."/>
            <person name="Beckman K.B."/>
            <person name="Gohl D.M."/>
        </authorList>
    </citation>
    <scope>NUCLEOTIDE SEQUENCE</scope>
    <source>
        <strain evidence="2">Duluth1</strain>
        <tissue evidence="2">Whole animal</tissue>
    </source>
</reference>
<dbReference type="EMBL" id="JAIWYP010000003">
    <property type="protein sequence ID" value="KAH3850429.1"/>
    <property type="molecule type" value="Genomic_DNA"/>
</dbReference>
<dbReference type="AlphaFoldDB" id="A0A9D4L368"/>
<dbReference type="PANTHER" id="PTHR35083:SF3">
    <property type="entry name" value="SI:CH211-91P5.3"/>
    <property type="match status" value="1"/>
</dbReference>
<evidence type="ECO:0000313" key="2">
    <source>
        <dbReference type="EMBL" id="KAH3850429.1"/>
    </source>
</evidence>
<dbReference type="InterPro" id="IPR027897">
    <property type="entry name" value="DUF4559"/>
</dbReference>
<feature type="transmembrane region" description="Helical" evidence="1">
    <location>
        <begin position="751"/>
        <end position="768"/>
    </location>
</feature>
<dbReference type="Pfam" id="PF15112">
    <property type="entry name" value="DUF4559"/>
    <property type="match status" value="1"/>
</dbReference>
<gene>
    <name evidence="2" type="ORF">DPMN_092840</name>
</gene>
<keyword evidence="1" id="KW-1133">Transmembrane helix</keyword>
<evidence type="ECO:0000256" key="1">
    <source>
        <dbReference type="SAM" id="Phobius"/>
    </source>
</evidence>
<proteinExistence type="predicted"/>
<name>A0A9D4L368_DREPO</name>
<sequence length="772" mass="85900">MASLTNVFSEKERANWLKAWLAVVITKSGLEQFSENEAKTVHANIYNNVWLSNQAPAACTGCHTANLLKCPTPGICKRGAHNTCRTMHDSAEKQPRPCPSNVCNKVRDEIVKQHKFANPSWKNTTAKKWANHPWQIAKAYLPPDGYAEEVSVQDTNFIGIISFMMNCKHFENKLSFPIALGKPHPPCLLTKARESFRVVRHSSTRKITDTELLDIFTTFISLLTDPACLAHDAGAQEAVRKLEELQNESSKITTDSFIYSLEAIQNSLKITTEAARDTHKAAYMYIANEAVDEFWMNIKERKKALYEHSSEAHLFTIVDSLADKTLDQLPKYLDQCLKAFNAHMDEHSSKTVDSPYEKSCKGPRIEALSSYFDESKHRSYNVLLVMKQAATDEHWTFFTKACEDKYKCDGDIFETNLDSFVVYVPARAPDDPDDLNVSDTTNDLKGSVSNDEVHGVLNGPGNSTEVQDFNDAVGNIVVQVDFDNANTDTEYNVGLNDEVSNTEVHVGLKSPLSTTKVKDDLNDPVSNTDVHKNVYGLVSRTAVQDGLNGHVIKTEFHGNLNGPVSYTEIKGDINGVVTNDEVQNDLNCAASDNEDQNDLNGIVNNNVVQNYLNGEVNNTGVDDYLNGTVIKTEVQDDLNGSVSNTDLQDYFNGSVSSTKVHIDFNNQVNNTEFTDLLDSPVSNTEVQDGSNISVTKPCDIDVVNISNSNLRVPISADVTNPQTETQTDVCASVSNHSADENYNHKLIYDKWFLFGTCLFMISILFRHVKKSI</sequence>
<evidence type="ECO:0000313" key="3">
    <source>
        <dbReference type="Proteomes" id="UP000828390"/>
    </source>
</evidence>
<keyword evidence="3" id="KW-1185">Reference proteome</keyword>
<keyword evidence="1" id="KW-0812">Transmembrane</keyword>
<dbReference type="PANTHER" id="PTHR35083">
    <property type="entry name" value="RGD1565685 PROTEIN"/>
    <property type="match status" value="1"/>
</dbReference>
<keyword evidence="1" id="KW-0472">Membrane</keyword>
<comment type="caution">
    <text evidence="2">The sequence shown here is derived from an EMBL/GenBank/DDBJ whole genome shotgun (WGS) entry which is preliminary data.</text>
</comment>